<evidence type="ECO:0000313" key="3">
    <source>
        <dbReference type="Proteomes" id="UP000729357"/>
    </source>
</evidence>
<protein>
    <submittedName>
        <fullName evidence="1">Uncharacterized protein</fullName>
    </submittedName>
</protein>
<evidence type="ECO:0000313" key="1">
    <source>
        <dbReference type="EMBL" id="KAG9683628.1"/>
    </source>
</evidence>
<dbReference type="Proteomes" id="UP000729357">
    <property type="component" value="Unassembled WGS sequence"/>
</dbReference>
<evidence type="ECO:0000313" key="4">
    <source>
        <dbReference type="Proteomes" id="UP000779574"/>
    </source>
</evidence>
<comment type="caution">
    <text evidence="1">The sequence shown here is derived from an EMBL/GenBank/DDBJ whole genome shotgun (WGS) entry which is preliminary data.</text>
</comment>
<accession>A0A9P8E897</accession>
<proteinExistence type="predicted"/>
<sequence length="273" mass="29914">MARDKFLVTATPYALEAIALASLVPDRRCPDQDAFKALDIKAKDFTKTHDSNFISTIDANRDSSVSAAVTRLFSAMFSSSKQTQSRLTANGAYVYKLNQPKVLFQQLCENSEARDWLEDGCRQDLESYFVVGFRTLVDAKVEDVRKKSHSGSGKVSVPTEAVAGPTGGALNVELGADTSRVDNSEASFEAKGERVVAILYRKVHLSSVSGTFESARLSKDTKEVTWSSTSRSGIIVDVMQAEILDVDDTDFELTDEVDLDRVESIFVLDGENS</sequence>
<dbReference type="Proteomes" id="UP000779574">
    <property type="component" value="Unassembled WGS sequence"/>
</dbReference>
<dbReference type="AlphaFoldDB" id="A0A9P8E897"/>
<feature type="non-terminal residue" evidence="1">
    <location>
        <position position="273"/>
    </location>
</feature>
<gene>
    <name evidence="1" type="ORF">KCU76_g12967</name>
    <name evidence="2" type="ORF">KCU98_g5657</name>
</gene>
<dbReference type="EMBL" id="JAHFXS010000532">
    <property type="protein sequence ID" value="KAG9984078.1"/>
    <property type="molecule type" value="Genomic_DNA"/>
</dbReference>
<dbReference type="EMBL" id="JAHFXF010000698">
    <property type="protein sequence ID" value="KAG9683628.1"/>
    <property type="molecule type" value="Genomic_DNA"/>
</dbReference>
<dbReference type="OrthoDB" id="5410365at2759"/>
<reference evidence="1" key="1">
    <citation type="journal article" date="2021" name="J Fungi (Basel)">
        <title>Virulence traits and population genomics of the black yeast Aureobasidium melanogenum.</title>
        <authorList>
            <person name="Cernosa A."/>
            <person name="Sun X."/>
            <person name="Gostincar C."/>
            <person name="Fang C."/>
            <person name="Gunde-Cimerman N."/>
            <person name="Song Z."/>
        </authorList>
    </citation>
    <scope>NUCLEOTIDE SEQUENCE</scope>
    <source>
        <strain evidence="2">EXF-9298</strain>
        <strain evidence="1">EXF-9911</strain>
    </source>
</reference>
<name>A0A9P8E897_AURME</name>
<evidence type="ECO:0000313" key="2">
    <source>
        <dbReference type="EMBL" id="KAG9984078.1"/>
    </source>
</evidence>
<reference evidence="1" key="2">
    <citation type="submission" date="2021-08" db="EMBL/GenBank/DDBJ databases">
        <authorList>
            <person name="Gostincar C."/>
            <person name="Sun X."/>
            <person name="Song Z."/>
            <person name="Gunde-Cimerman N."/>
        </authorList>
    </citation>
    <scope>NUCLEOTIDE SEQUENCE</scope>
    <source>
        <strain evidence="2">EXF-9298</strain>
        <strain evidence="1">EXF-9911</strain>
    </source>
</reference>
<keyword evidence="3" id="KW-1185">Reference proteome</keyword>
<organism evidence="1 4">
    <name type="scientific">Aureobasidium melanogenum</name>
    <name type="common">Aureobasidium pullulans var. melanogenum</name>
    <dbReference type="NCBI Taxonomy" id="46634"/>
    <lineage>
        <taxon>Eukaryota</taxon>
        <taxon>Fungi</taxon>
        <taxon>Dikarya</taxon>
        <taxon>Ascomycota</taxon>
        <taxon>Pezizomycotina</taxon>
        <taxon>Dothideomycetes</taxon>
        <taxon>Dothideomycetidae</taxon>
        <taxon>Dothideales</taxon>
        <taxon>Saccotheciaceae</taxon>
        <taxon>Aureobasidium</taxon>
    </lineage>
</organism>